<accession>A0A0C3RW08</accession>
<name>A0A0C3RW08_PHLG1</name>
<protein>
    <submittedName>
        <fullName evidence="1">Uncharacterized protein</fullName>
    </submittedName>
</protein>
<dbReference type="HOGENOM" id="CLU_2360449_0_0_1"/>
<gene>
    <name evidence="1" type="ORF">PHLGIDRAFT_143680</name>
</gene>
<sequence length="96" mass="10126">MKTGAWRLPLEWPALSSGCIAAAALVLMPDCSLFRQPMRCPAKVSTLSTADRHARTGYGWAIVVRLIVKVGPRSCGGDKLHLSAAPRGPGSLEAIG</sequence>
<dbReference type="Proteomes" id="UP000053257">
    <property type="component" value="Unassembled WGS sequence"/>
</dbReference>
<dbReference type="EMBL" id="KN840537">
    <property type="protein sequence ID" value="KIP05646.1"/>
    <property type="molecule type" value="Genomic_DNA"/>
</dbReference>
<organism evidence="1 2">
    <name type="scientific">Phlebiopsis gigantea (strain 11061_1 CR5-6)</name>
    <name type="common">White-rot fungus</name>
    <name type="synonym">Peniophora gigantea</name>
    <dbReference type="NCBI Taxonomy" id="745531"/>
    <lineage>
        <taxon>Eukaryota</taxon>
        <taxon>Fungi</taxon>
        <taxon>Dikarya</taxon>
        <taxon>Basidiomycota</taxon>
        <taxon>Agaricomycotina</taxon>
        <taxon>Agaricomycetes</taxon>
        <taxon>Polyporales</taxon>
        <taxon>Phanerochaetaceae</taxon>
        <taxon>Phlebiopsis</taxon>
    </lineage>
</organism>
<evidence type="ECO:0000313" key="1">
    <source>
        <dbReference type="EMBL" id="KIP05646.1"/>
    </source>
</evidence>
<reference evidence="1 2" key="1">
    <citation type="journal article" date="2014" name="PLoS Genet.">
        <title>Analysis of the Phlebiopsis gigantea genome, transcriptome and secretome provides insight into its pioneer colonization strategies of wood.</title>
        <authorList>
            <person name="Hori C."/>
            <person name="Ishida T."/>
            <person name="Igarashi K."/>
            <person name="Samejima M."/>
            <person name="Suzuki H."/>
            <person name="Master E."/>
            <person name="Ferreira P."/>
            <person name="Ruiz-Duenas F.J."/>
            <person name="Held B."/>
            <person name="Canessa P."/>
            <person name="Larrondo L.F."/>
            <person name="Schmoll M."/>
            <person name="Druzhinina I.S."/>
            <person name="Kubicek C.P."/>
            <person name="Gaskell J.A."/>
            <person name="Kersten P."/>
            <person name="St John F."/>
            <person name="Glasner J."/>
            <person name="Sabat G."/>
            <person name="Splinter BonDurant S."/>
            <person name="Syed K."/>
            <person name="Yadav J."/>
            <person name="Mgbeahuruike A.C."/>
            <person name="Kovalchuk A."/>
            <person name="Asiegbu F.O."/>
            <person name="Lackner G."/>
            <person name="Hoffmeister D."/>
            <person name="Rencoret J."/>
            <person name="Gutierrez A."/>
            <person name="Sun H."/>
            <person name="Lindquist E."/>
            <person name="Barry K."/>
            <person name="Riley R."/>
            <person name="Grigoriev I.V."/>
            <person name="Henrissat B."/>
            <person name="Kues U."/>
            <person name="Berka R.M."/>
            <person name="Martinez A.T."/>
            <person name="Covert S.F."/>
            <person name="Blanchette R.A."/>
            <person name="Cullen D."/>
        </authorList>
    </citation>
    <scope>NUCLEOTIDE SEQUENCE [LARGE SCALE GENOMIC DNA]</scope>
    <source>
        <strain evidence="1 2">11061_1 CR5-6</strain>
    </source>
</reference>
<evidence type="ECO:0000313" key="2">
    <source>
        <dbReference type="Proteomes" id="UP000053257"/>
    </source>
</evidence>
<dbReference type="AlphaFoldDB" id="A0A0C3RW08"/>
<proteinExistence type="predicted"/>
<keyword evidence="2" id="KW-1185">Reference proteome</keyword>